<evidence type="ECO:0000256" key="5">
    <source>
        <dbReference type="ARBA" id="ARBA00022729"/>
    </source>
</evidence>
<keyword evidence="5" id="KW-0732">Signal</keyword>
<accession>A0A7R9CNR9</accession>
<feature type="compositionally biased region" description="Basic residues" evidence="11">
    <location>
        <begin position="432"/>
        <end position="441"/>
    </location>
</feature>
<feature type="region of interest" description="Disordered" evidence="11">
    <location>
        <begin position="418"/>
        <end position="456"/>
    </location>
</feature>
<dbReference type="PANTHER" id="PTHR31764:SF0">
    <property type="entry name" value="GENERATIVE CELL SPECIFIC-1_HAP2 DOMAIN-CONTAINING PROTEIN"/>
    <property type="match status" value="1"/>
</dbReference>
<dbReference type="EMBL" id="OC317946">
    <property type="protein sequence ID" value="CAD7399872.1"/>
    <property type="molecule type" value="Genomic_DNA"/>
</dbReference>
<evidence type="ECO:0000313" key="13">
    <source>
        <dbReference type="EMBL" id="CAD7399872.1"/>
    </source>
</evidence>
<dbReference type="GO" id="GO:0005886">
    <property type="term" value="C:plasma membrane"/>
    <property type="evidence" value="ECO:0007669"/>
    <property type="project" value="UniProtKB-SubCell"/>
</dbReference>
<dbReference type="GO" id="GO:0007338">
    <property type="term" value="P:single fertilization"/>
    <property type="evidence" value="ECO:0007669"/>
    <property type="project" value="UniProtKB-KW"/>
</dbReference>
<dbReference type="InterPro" id="IPR018928">
    <property type="entry name" value="HAP2/GCS1_dom"/>
</dbReference>
<dbReference type="InterPro" id="IPR040326">
    <property type="entry name" value="HAP2/GCS1"/>
</dbReference>
<evidence type="ECO:0000256" key="9">
    <source>
        <dbReference type="ARBA" id="ARBA00023157"/>
    </source>
</evidence>
<gene>
    <name evidence="13" type="ORF">TCEB3V08_LOCUS5239</name>
</gene>
<sequence length="522" mass="58269">MNIGDHQLLRAIKNIVTITRGQLVGAIKNIVTVTRGQLLGAISNIVTVTRGQLLGAISNIVTVTRGQLLGAIRNIITASRGSLFVTKERANKIVNRSARQRNMTHDLVVTLQKYESGIQVKIRVTQSTPGEWRLQVCVIYAVIPLMLLQDSESNDGRSESIQMIRQNKPNNDPIEIFAELHKCSNLRSSHKTVVRNYSGPPLEELGVDKDEPHFQDEVIRCYRKIVITLRINGHPKKSSNVDHVIVDTVVIAGTQTKARLLHPIVLKVKQEEVLHLHELNLDTFVNGLAYEEVVNKEVANYSGCDDSVETPTCGLAVYHFSNSVFKREKMPYSQGFCCSCDKTTNSKRQARIHLPKRSFSHFSTRYDTGDKSHLLANSIKRHPSSVDRGGPRVRDELVAPLKSHLSYMEQSKPRGVAALAGSEERVISSQRTKTRQGRRNKRSIDTREGQLWTEGDGGLNLGADTYWSHVSDLQSVGEAPDDNTGNRIPLIPFKGIVPRAEDGKGNLALNFHLHVVWVEKQC</sequence>
<evidence type="ECO:0000256" key="7">
    <source>
        <dbReference type="ARBA" id="ARBA00023121"/>
    </source>
</evidence>
<keyword evidence="3" id="KW-1003">Cell membrane</keyword>
<evidence type="ECO:0000256" key="3">
    <source>
        <dbReference type="ARBA" id="ARBA00022475"/>
    </source>
</evidence>
<dbReference type="PANTHER" id="PTHR31764">
    <property type="entry name" value="PROTEIN HAPLESS 2"/>
    <property type="match status" value="1"/>
</dbReference>
<keyword evidence="7" id="KW-0446">Lipid-binding</keyword>
<keyword evidence="9" id="KW-1015">Disulfide bond</keyword>
<dbReference type="AlphaFoldDB" id="A0A7R9CNR9"/>
<keyword evidence="6" id="KW-1133">Transmembrane helix</keyword>
<organism evidence="13">
    <name type="scientific">Timema cristinae</name>
    <name type="common">Walking stick</name>
    <dbReference type="NCBI Taxonomy" id="61476"/>
    <lineage>
        <taxon>Eukaryota</taxon>
        <taxon>Metazoa</taxon>
        <taxon>Ecdysozoa</taxon>
        <taxon>Arthropoda</taxon>
        <taxon>Hexapoda</taxon>
        <taxon>Insecta</taxon>
        <taxon>Pterygota</taxon>
        <taxon>Neoptera</taxon>
        <taxon>Polyneoptera</taxon>
        <taxon>Phasmatodea</taxon>
        <taxon>Timematodea</taxon>
        <taxon>Timematoidea</taxon>
        <taxon>Timematidae</taxon>
        <taxon>Timema</taxon>
    </lineage>
</organism>
<name>A0A7R9CNR9_TIMCR</name>
<reference evidence="13" key="1">
    <citation type="submission" date="2020-11" db="EMBL/GenBank/DDBJ databases">
        <authorList>
            <person name="Tran Van P."/>
        </authorList>
    </citation>
    <scope>NUCLEOTIDE SEQUENCE</scope>
</reference>
<proteinExistence type="inferred from homology"/>
<keyword evidence="8" id="KW-0472">Membrane</keyword>
<evidence type="ECO:0000256" key="2">
    <source>
        <dbReference type="ARBA" id="ARBA00010929"/>
    </source>
</evidence>
<dbReference type="Pfam" id="PF10699">
    <property type="entry name" value="HAP2-GCS1"/>
    <property type="match status" value="1"/>
</dbReference>
<evidence type="ECO:0000256" key="1">
    <source>
        <dbReference type="ARBA" id="ARBA00004251"/>
    </source>
</evidence>
<evidence type="ECO:0000256" key="4">
    <source>
        <dbReference type="ARBA" id="ARBA00022692"/>
    </source>
</evidence>
<feature type="domain" description="Generative cell specific-1/HAP2" evidence="12">
    <location>
        <begin position="219"/>
        <end position="349"/>
    </location>
</feature>
<comment type="similarity">
    <text evidence="2">Belongs to the HAP2/GCS1 family.</text>
</comment>
<dbReference type="GO" id="GO:0008289">
    <property type="term" value="F:lipid binding"/>
    <property type="evidence" value="ECO:0007669"/>
    <property type="project" value="UniProtKB-KW"/>
</dbReference>
<keyword evidence="10" id="KW-0278">Fertilization</keyword>
<comment type="subcellular location">
    <subcellularLocation>
        <location evidence="1">Cell membrane</location>
        <topology evidence="1">Single-pass type I membrane protein</topology>
    </subcellularLocation>
</comment>
<evidence type="ECO:0000256" key="10">
    <source>
        <dbReference type="ARBA" id="ARBA00023279"/>
    </source>
</evidence>
<keyword evidence="4" id="KW-0812">Transmembrane</keyword>
<protein>
    <recommendedName>
        <fullName evidence="12">Generative cell specific-1/HAP2 domain-containing protein</fullName>
    </recommendedName>
</protein>
<evidence type="ECO:0000259" key="12">
    <source>
        <dbReference type="Pfam" id="PF10699"/>
    </source>
</evidence>
<evidence type="ECO:0000256" key="8">
    <source>
        <dbReference type="ARBA" id="ARBA00023136"/>
    </source>
</evidence>
<evidence type="ECO:0000256" key="11">
    <source>
        <dbReference type="SAM" id="MobiDB-lite"/>
    </source>
</evidence>
<evidence type="ECO:0000256" key="6">
    <source>
        <dbReference type="ARBA" id="ARBA00022989"/>
    </source>
</evidence>